<dbReference type="AlphaFoldDB" id="A0A183KI47"/>
<name>A0A183KI47_9TREM</name>
<dbReference type="EMBL" id="UZAK01036945">
    <property type="protein sequence ID" value="VDP57189.1"/>
    <property type="molecule type" value="Genomic_DNA"/>
</dbReference>
<reference evidence="3" key="1">
    <citation type="submission" date="2016-06" db="UniProtKB">
        <authorList>
            <consortium name="WormBaseParasite"/>
        </authorList>
    </citation>
    <scope>IDENTIFICATION</scope>
</reference>
<keyword evidence="2" id="KW-1185">Reference proteome</keyword>
<protein>
    <submittedName>
        <fullName evidence="3">Sulfatase</fullName>
    </submittedName>
</protein>
<evidence type="ECO:0000313" key="1">
    <source>
        <dbReference type="EMBL" id="VDP57189.1"/>
    </source>
</evidence>
<reference evidence="1 2" key="2">
    <citation type="submission" date="2018-11" db="EMBL/GenBank/DDBJ databases">
        <authorList>
            <consortium name="Pathogen Informatics"/>
        </authorList>
    </citation>
    <scope>NUCLEOTIDE SEQUENCE [LARGE SCALE GENOMIC DNA]</scope>
    <source>
        <strain evidence="1">Dakar</strain>
        <strain evidence="2">Dakar, Senegal</strain>
    </source>
</reference>
<gene>
    <name evidence="1" type="ORF">SCUD_LOCUS14702</name>
</gene>
<dbReference type="Gene3D" id="3.40.800.20">
    <property type="entry name" value="Histone deacetylase domain"/>
    <property type="match status" value="1"/>
</dbReference>
<dbReference type="InterPro" id="IPR037138">
    <property type="entry name" value="His_deacetylse_dom_sf"/>
</dbReference>
<organism evidence="3">
    <name type="scientific">Schistosoma curassoni</name>
    <dbReference type="NCBI Taxonomy" id="6186"/>
    <lineage>
        <taxon>Eukaryota</taxon>
        <taxon>Metazoa</taxon>
        <taxon>Spiralia</taxon>
        <taxon>Lophotrochozoa</taxon>
        <taxon>Platyhelminthes</taxon>
        <taxon>Trematoda</taxon>
        <taxon>Digenea</taxon>
        <taxon>Strigeidida</taxon>
        <taxon>Schistosomatoidea</taxon>
        <taxon>Schistosomatidae</taxon>
        <taxon>Schistosoma</taxon>
    </lineage>
</organism>
<accession>A0A183KI47</accession>
<proteinExistence type="predicted"/>
<evidence type="ECO:0000313" key="2">
    <source>
        <dbReference type="Proteomes" id="UP000279833"/>
    </source>
</evidence>
<dbReference type="WBParaSite" id="SCUD_0001470501-mRNA-1">
    <property type="protein sequence ID" value="SCUD_0001470501-mRNA-1"/>
    <property type="gene ID" value="SCUD_0001470501"/>
</dbReference>
<sequence>MTLLPEIPEHSYFSRYGPDFELDIDYFPHKSHKETLDSIQKHHRRILEQLRNYADLNKMTYDYNKVYQLYNLTDM</sequence>
<evidence type="ECO:0000313" key="3">
    <source>
        <dbReference type="WBParaSite" id="SCUD_0001470501-mRNA-1"/>
    </source>
</evidence>
<dbReference type="Proteomes" id="UP000279833">
    <property type="component" value="Unassembled WGS sequence"/>
</dbReference>